<feature type="signal peptide" evidence="1">
    <location>
        <begin position="1"/>
        <end position="28"/>
    </location>
</feature>
<comment type="catalytic activity">
    <reaction evidence="1">
        <text>[protein]-peptidylproline (omega=180) = [protein]-peptidylproline (omega=0)</text>
        <dbReference type="Rhea" id="RHEA:16237"/>
        <dbReference type="Rhea" id="RHEA-COMP:10747"/>
        <dbReference type="Rhea" id="RHEA-COMP:10748"/>
        <dbReference type="ChEBI" id="CHEBI:83833"/>
        <dbReference type="ChEBI" id="CHEBI:83834"/>
        <dbReference type="EC" id="5.2.1.8"/>
    </reaction>
</comment>
<evidence type="ECO:0000256" key="1">
    <source>
        <dbReference type="RuleBase" id="RU363019"/>
    </source>
</evidence>
<keyword evidence="1" id="KW-0732">Signal</keyword>
<dbReference type="GO" id="GO:0016018">
    <property type="term" value="F:cyclosporin A binding"/>
    <property type="evidence" value="ECO:0007669"/>
    <property type="project" value="TreeGrafter"/>
</dbReference>
<dbReference type="Pfam" id="PF00160">
    <property type="entry name" value="Pro_isomerase"/>
    <property type="match status" value="1"/>
</dbReference>
<comment type="function">
    <text evidence="1">PPIases accelerate the folding of proteins. It catalyzes the cis-trans isomerization of proline imidic peptide bonds in oligopeptides.</text>
</comment>
<dbReference type="Gene3D" id="2.40.100.10">
    <property type="entry name" value="Cyclophilin-like"/>
    <property type="match status" value="2"/>
</dbReference>
<accession>A0A485N330</accession>
<dbReference type="GO" id="GO:0006457">
    <property type="term" value="P:protein folding"/>
    <property type="evidence" value="ECO:0007669"/>
    <property type="project" value="TreeGrafter"/>
</dbReference>
<dbReference type="InterPro" id="IPR029000">
    <property type="entry name" value="Cyclophilin-like_dom_sf"/>
</dbReference>
<gene>
    <name evidence="3" type="ORF">LYPA_23C005584</name>
</gene>
<sequence>MAADKTVLFVAELAWVSLVALPPQPVSSARDLTALLVLALPRALSLYDLGLGELGDPAAKKASSNPQVYMDIKIGSKPAGCIQMLLRSDIVPMTAGLLSMVSSGPNTNSSRFVLTCDKTDWVDGKHIVFGEVTEGLDVLQQIEMGAHLGPGRGRHRGHLPHCGQAVCGLFWAFTATASPRPANVAPGHFF</sequence>
<dbReference type="SUPFAM" id="SSF50891">
    <property type="entry name" value="Cyclophilin-like"/>
    <property type="match status" value="1"/>
</dbReference>
<dbReference type="EC" id="5.2.1.8" evidence="1"/>
<dbReference type="PROSITE" id="PS50072">
    <property type="entry name" value="CSA_PPIASE_2"/>
    <property type="match status" value="1"/>
</dbReference>
<dbReference type="AlphaFoldDB" id="A0A485N330"/>
<keyword evidence="1" id="KW-0697">Rotamase</keyword>
<keyword evidence="4" id="KW-1185">Reference proteome</keyword>
<protein>
    <recommendedName>
        <fullName evidence="1">Peptidyl-prolyl cis-trans isomerase</fullName>
        <shortName evidence="1">PPIase</shortName>
        <ecNumber evidence="1">5.2.1.8</ecNumber>
    </recommendedName>
</protein>
<keyword evidence="1 3" id="KW-0413">Isomerase</keyword>
<dbReference type="PANTHER" id="PTHR11071:SF561">
    <property type="entry name" value="PEPTIDYL-PROLYL CIS-TRANS ISOMERASE D-RELATED"/>
    <property type="match status" value="1"/>
</dbReference>
<dbReference type="PANTHER" id="PTHR11071">
    <property type="entry name" value="PEPTIDYL-PROLYL CIS-TRANS ISOMERASE"/>
    <property type="match status" value="1"/>
</dbReference>
<evidence type="ECO:0000313" key="4">
    <source>
        <dbReference type="Proteomes" id="UP000386466"/>
    </source>
</evidence>
<dbReference type="EMBL" id="CAAGRJ010009019">
    <property type="protein sequence ID" value="VFV26644.1"/>
    <property type="molecule type" value="Genomic_DNA"/>
</dbReference>
<comment type="similarity">
    <text evidence="1">Belongs to the cyclophilin-type PPIase family.</text>
</comment>
<evidence type="ECO:0000259" key="2">
    <source>
        <dbReference type="PROSITE" id="PS50072"/>
    </source>
</evidence>
<reference evidence="3 4" key="1">
    <citation type="submission" date="2019-01" db="EMBL/GenBank/DDBJ databases">
        <authorList>
            <person name="Alioto T."/>
            <person name="Alioto T."/>
        </authorList>
    </citation>
    <scope>NUCLEOTIDE SEQUENCE [LARGE SCALE GENOMIC DNA]</scope>
</reference>
<dbReference type="PRINTS" id="PR00153">
    <property type="entry name" value="CSAPPISMRASE"/>
</dbReference>
<dbReference type="Proteomes" id="UP000386466">
    <property type="component" value="Unassembled WGS sequence"/>
</dbReference>
<dbReference type="InterPro" id="IPR002130">
    <property type="entry name" value="Cyclophilin-type_PPIase_dom"/>
</dbReference>
<proteinExistence type="inferred from homology"/>
<feature type="chain" id="PRO_5019609837" description="Peptidyl-prolyl cis-trans isomerase" evidence="1">
    <location>
        <begin position="29"/>
        <end position="190"/>
    </location>
</feature>
<organism evidence="3 4">
    <name type="scientific">Lynx pardinus</name>
    <name type="common">Iberian lynx</name>
    <name type="synonym">Felis pardina</name>
    <dbReference type="NCBI Taxonomy" id="191816"/>
    <lineage>
        <taxon>Eukaryota</taxon>
        <taxon>Metazoa</taxon>
        <taxon>Chordata</taxon>
        <taxon>Craniata</taxon>
        <taxon>Vertebrata</taxon>
        <taxon>Euteleostomi</taxon>
        <taxon>Mammalia</taxon>
        <taxon>Eutheria</taxon>
        <taxon>Laurasiatheria</taxon>
        <taxon>Carnivora</taxon>
        <taxon>Feliformia</taxon>
        <taxon>Felidae</taxon>
        <taxon>Felinae</taxon>
        <taxon>Lynx</taxon>
    </lineage>
</organism>
<dbReference type="GO" id="GO:0003755">
    <property type="term" value="F:peptidyl-prolyl cis-trans isomerase activity"/>
    <property type="evidence" value="ECO:0007669"/>
    <property type="project" value="UniProtKB-UniRule"/>
</dbReference>
<feature type="domain" description="PPIase cyclophilin-type" evidence="2">
    <location>
        <begin position="96"/>
        <end position="143"/>
    </location>
</feature>
<dbReference type="GO" id="GO:0005739">
    <property type="term" value="C:mitochondrion"/>
    <property type="evidence" value="ECO:0007669"/>
    <property type="project" value="TreeGrafter"/>
</dbReference>
<name>A0A485N330_LYNPA</name>
<evidence type="ECO:0000313" key="3">
    <source>
        <dbReference type="EMBL" id="VFV26644.1"/>
    </source>
</evidence>